<evidence type="ECO:0000313" key="1">
    <source>
        <dbReference type="EMBL" id="KAK9999906.1"/>
    </source>
</evidence>
<reference evidence="1 2" key="1">
    <citation type="submission" date="2024-01" db="EMBL/GenBank/DDBJ databases">
        <title>A telomere-to-telomere, gap-free genome of sweet tea (Lithocarpus litseifolius).</title>
        <authorList>
            <person name="Zhou J."/>
        </authorList>
    </citation>
    <scope>NUCLEOTIDE SEQUENCE [LARGE SCALE GENOMIC DNA]</scope>
    <source>
        <strain evidence="1">Zhou-2022a</strain>
        <tissue evidence="1">Leaf</tissue>
    </source>
</reference>
<proteinExistence type="predicted"/>
<protein>
    <submittedName>
        <fullName evidence="1">Uncharacterized protein</fullName>
    </submittedName>
</protein>
<sequence>MPPVAISALQRSPTFQTLFNQLGLKEESRRIATEALVSITASSGTHCLTAEAHASHAFLETTNVITFTDEDMEPIRIPANPTPFDLSKAHYFEATFYDELTPSGEDSTSRPIRIPLPSW</sequence>
<gene>
    <name evidence="1" type="ORF">SO802_019509</name>
</gene>
<accession>A0AAW2CPC0</accession>
<keyword evidence="2" id="KW-1185">Reference proteome</keyword>
<organism evidence="1 2">
    <name type="scientific">Lithocarpus litseifolius</name>
    <dbReference type="NCBI Taxonomy" id="425828"/>
    <lineage>
        <taxon>Eukaryota</taxon>
        <taxon>Viridiplantae</taxon>
        <taxon>Streptophyta</taxon>
        <taxon>Embryophyta</taxon>
        <taxon>Tracheophyta</taxon>
        <taxon>Spermatophyta</taxon>
        <taxon>Magnoliopsida</taxon>
        <taxon>eudicotyledons</taxon>
        <taxon>Gunneridae</taxon>
        <taxon>Pentapetalae</taxon>
        <taxon>rosids</taxon>
        <taxon>fabids</taxon>
        <taxon>Fagales</taxon>
        <taxon>Fagaceae</taxon>
        <taxon>Lithocarpus</taxon>
    </lineage>
</organism>
<dbReference type="Proteomes" id="UP001459277">
    <property type="component" value="Unassembled WGS sequence"/>
</dbReference>
<dbReference type="AlphaFoldDB" id="A0AAW2CPC0"/>
<dbReference type="EMBL" id="JAZDWU010000006">
    <property type="protein sequence ID" value="KAK9999906.1"/>
    <property type="molecule type" value="Genomic_DNA"/>
</dbReference>
<comment type="caution">
    <text evidence="1">The sequence shown here is derived from an EMBL/GenBank/DDBJ whole genome shotgun (WGS) entry which is preliminary data.</text>
</comment>
<name>A0AAW2CPC0_9ROSI</name>
<evidence type="ECO:0000313" key="2">
    <source>
        <dbReference type="Proteomes" id="UP001459277"/>
    </source>
</evidence>